<accession>A0A938X2M1</accession>
<reference evidence="2" key="2">
    <citation type="journal article" date="2021" name="Sci. Rep.">
        <title>The distribution of antibiotic resistance genes in chicken gut microbiota commensals.</title>
        <authorList>
            <person name="Juricova H."/>
            <person name="Matiasovicova J."/>
            <person name="Kubasova T."/>
            <person name="Cejkova D."/>
            <person name="Rychlik I."/>
        </authorList>
    </citation>
    <scope>NUCLEOTIDE SEQUENCE</scope>
    <source>
        <strain evidence="2">An420c</strain>
    </source>
</reference>
<dbReference type="Proteomes" id="UP000713880">
    <property type="component" value="Unassembled WGS sequence"/>
</dbReference>
<gene>
    <name evidence="2" type="ORF">H6A13_02360</name>
</gene>
<sequence>MITKNPVKLRHELKQLINPQDDLILSSRLRKLFPHDKHSCSRGTYRVSSLYFDTPDDKALRQKLDGVNLREKFRIRYYGTDTSFIRLEKKWKINGLCGKSSARITSTQVQDLLEGNYRFLLVSNDPLQIEFYSKIKGQLLCPKTIVVYEREAFSYLPGNVRITIDRDLRSSMGKHDFLNPDAYRIPVSDSFSVLEIKYDEYLPDIVRMAVQCENRRTTAFSKYMVCRRYD</sequence>
<evidence type="ECO:0000313" key="3">
    <source>
        <dbReference type="Proteomes" id="UP000713880"/>
    </source>
</evidence>
<name>A0A938X2M1_9CLOT</name>
<dbReference type="InterPro" id="IPR042267">
    <property type="entry name" value="VTC_sf"/>
</dbReference>
<comment type="caution">
    <text evidence="2">The sequence shown here is derived from an EMBL/GenBank/DDBJ whole genome shotgun (WGS) entry which is preliminary data.</text>
</comment>
<proteinExistence type="predicted"/>
<evidence type="ECO:0000313" key="2">
    <source>
        <dbReference type="EMBL" id="MBM6825948.1"/>
    </source>
</evidence>
<dbReference type="GO" id="GO:0006799">
    <property type="term" value="P:polyphosphate biosynthetic process"/>
    <property type="evidence" value="ECO:0007669"/>
    <property type="project" value="UniProtKB-ARBA"/>
</dbReference>
<dbReference type="RefSeq" id="WP_204908097.1">
    <property type="nucleotide sequence ID" value="NZ_JACJLV010000005.1"/>
</dbReference>
<dbReference type="Pfam" id="PF09359">
    <property type="entry name" value="VTC"/>
    <property type="match status" value="1"/>
</dbReference>
<feature type="domain" description="VTC" evidence="1">
    <location>
        <begin position="10"/>
        <end position="226"/>
    </location>
</feature>
<dbReference type="EMBL" id="JACJLV010000005">
    <property type="protein sequence ID" value="MBM6825948.1"/>
    <property type="molecule type" value="Genomic_DNA"/>
</dbReference>
<reference evidence="2" key="1">
    <citation type="submission" date="2020-08" db="EMBL/GenBank/DDBJ databases">
        <authorList>
            <person name="Cejkova D."/>
            <person name="Kubasova T."/>
            <person name="Jahodarova E."/>
            <person name="Rychlik I."/>
        </authorList>
    </citation>
    <scope>NUCLEOTIDE SEQUENCE</scope>
    <source>
        <strain evidence="2">An420c</strain>
    </source>
</reference>
<dbReference type="AlphaFoldDB" id="A0A938X2M1"/>
<protein>
    <submittedName>
        <fullName evidence="2">Polyphosphate polymerase domain-containing protein</fullName>
    </submittedName>
</protein>
<dbReference type="Gene3D" id="3.20.100.30">
    <property type="entry name" value="VTC, catalytic tunnel domain"/>
    <property type="match status" value="1"/>
</dbReference>
<organism evidence="2 3">
    <name type="scientific">Mordavella massiliensis</name>
    <dbReference type="NCBI Taxonomy" id="1871024"/>
    <lineage>
        <taxon>Bacteria</taxon>
        <taxon>Bacillati</taxon>
        <taxon>Bacillota</taxon>
        <taxon>Clostridia</taxon>
        <taxon>Eubacteriales</taxon>
        <taxon>Clostridiaceae</taxon>
        <taxon>Mordavella</taxon>
    </lineage>
</organism>
<keyword evidence="3" id="KW-1185">Reference proteome</keyword>
<dbReference type="CDD" id="cd07750">
    <property type="entry name" value="PolyPPase_VTC_like"/>
    <property type="match status" value="1"/>
</dbReference>
<evidence type="ECO:0000259" key="1">
    <source>
        <dbReference type="Pfam" id="PF09359"/>
    </source>
</evidence>
<dbReference type="InterPro" id="IPR018966">
    <property type="entry name" value="VTC_domain"/>
</dbReference>